<comment type="caution">
    <text evidence="1">The sequence shown here is derived from an EMBL/GenBank/DDBJ whole genome shotgun (WGS) entry which is preliminary data.</text>
</comment>
<organism evidence="1 2">
    <name type="scientific">Tanacetum coccineum</name>
    <dbReference type="NCBI Taxonomy" id="301880"/>
    <lineage>
        <taxon>Eukaryota</taxon>
        <taxon>Viridiplantae</taxon>
        <taxon>Streptophyta</taxon>
        <taxon>Embryophyta</taxon>
        <taxon>Tracheophyta</taxon>
        <taxon>Spermatophyta</taxon>
        <taxon>Magnoliopsida</taxon>
        <taxon>eudicotyledons</taxon>
        <taxon>Gunneridae</taxon>
        <taxon>Pentapetalae</taxon>
        <taxon>asterids</taxon>
        <taxon>campanulids</taxon>
        <taxon>Asterales</taxon>
        <taxon>Asteraceae</taxon>
        <taxon>Asteroideae</taxon>
        <taxon>Anthemideae</taxon>
        <taxon>Anthemidinae</taxon>
        <taxon>Tanacetum</taxon>
    </lineage>
</organism>
<reference evidence="1" key="1">
    <citation type="journal article" date="2022" name="Int. J. Mol. Sci.">
        <title>Draft Genome of Tanacetum Coccineum: Genomic Comparison of Closely Related Tanacetum-Family Plants.</title>
        <authorList>
            <person name="Yamashiro T."/>
            <person name="Shiraishi A."/>
            <person name="Nakayama K."/>
            <person name="Satake H."/>
        </authorList>
    </citation>
    <scope>NUCLEOTIDE SEQUENCE</scope>
</reference>
<sequence>MFLSRLESVPSNSFTSDIVFQLQNQTSILNLAIPDKQARKCSGGIKRRLHVVVSLIIDPKTFGNANADGDGKICIEEWKEFALRYPRLLKNTNVPDVDNIAMGFRAQKIYAWLKESKRVGASFEPYSSTASSRHVTGTQNWLTVDFEASYMSSFQISLLQVHRVGVYEIFAPGHVLTEVARQHLDLKVVEYWGEKGVDYWNVVEWKKEKYENHVQEIVESGVAGVYILRQTYVCTLTVKPDQKGPFEISY</sequence>
<evidence type="ECO:0008006" key="3">
    <source>
        <dbReference type="Google" id="ProtNLM"/>
    </source>
</evidence>
<proteinExistence type="predicted"/>
<gene>
    <name evidence="1" type="ORF">Tco_0679605</name>
</gene>
<dbReference type="Proteomes" id="UP001151760">
    <property type="component" value="Unassembled WGS sequence"/>
</dbReference>
<accession>A0ABQ4XJK8</accession>
<evidence type="ECO:0000313" key="1">
    <source>
        <dbReference type="EMBL" id="GJS65041.1"/>
    </source>
</evidence>
<evidence type="ECO:0000313" key="2">
    <source>
        <dbReference type="Proteomes" id="UP001151760"/>
    </source>
</evidence>
<keyword evidence="2" id="KW-1185">Reference proteome</keyword>
<reference evidence="1" key="2">
    <citation type="submission" date="2022-01" db="EMBL/GenBank/DDBJ databases">
        <authorList>
            <person name="Yamashiro T."/>
            <person name="Shiraishi A."/>
            <person name="Satake H."/>
            <person name="Nakayama K."/>
        </authorList>
    </citation>
    <scope>NUCLEOTIDE SEQUENCE</scope>
</reference>
<protein>
    <recommendedName>
        <fullName evidence="3">EF-hand domain-containing protein</fullName>
    </recommendedName>
</protein>
<dbReference type="EMBL" id="BQNB010009547">
    <property type="protein sequence ID" value="GJS65041.1"/>
    <property type="molecule type" value="Genomic_DNA"/>
</dbReference>
<name>A0ABQ4XJK8_9ASTR</name>